<organism evidence="16 17">
    <name type="scientific">Thioalkalicoccus limnaeus</name>
    <dbReference type="NCBI Taxonomy" id="120681"/>
    <lineage>
        <taxon>Bacteria</taxon>
        <taxon>Pseudomonadati</taxon>
        <taxon>Pseudomonadota</taxon>
        <taxon>Gammaproteobacteria</taxon>
        <taxon>Chromatiales</taxon>
        <taxon>Chromatiaceae</taxon>
        <taxon>Thioalkalicoccus</taxon>
    </lineage>
</organism>
<sequence>MHKIWQVMDPRSTLSAIAVFLVALGLIIHAGLLSTTDLNWWEDGRPAPLKAKAAYERAAAGLPY</sequence>
<feature type="transmembrane region" description="Helical" evidence="14">
    <location>
        <begin position="12"/>
        <end position="32"/>
    </location>
</feature>
<dbReference type="InterPro" id="IPR018332">
    <property type="entry name" value="Antenna_alpha"/>
</dbReference>
<evidence type="ECO:0000256" key="11">
    <source>
        <dbReference type="ARBA" id="ARBA00022991"/>
    </source>
</evidence>
<reference evidence="16 17" key="1">
    <citation type="submission" date="2024-05" db="EMBL/GenBank/DDBJ databases">
        <title>Genome Sequence and Characterization of the New Strain Purple Sulfur Bacterium of Genus Thioalkalicoccus.</title>
        <authorList>
            <person name="Bryantseva I.A."/>
            <person name="Kyndt J.A."/>
            <person name="Imhoff J.F."/>
        </authorList>
    </citation>
    <scope>NUCLEOTIDE SEQUENCE [LARGE SCALE GENOMIC DNA]</scope>
    <source>
        <strain evidence="16 17">Um2</strain>
    </source>
</reference>
<dbReference type="Proteomes" id="UP001564408">
    <property type="component" value="Unassembled WGS sequence"/>
</dbReference>
<evidence type="ECO:0000256" key="12">
    <source>
        <dbReference type="ARBA" id="ARBA00023136"/>
    </source>
</evidence>
<evidence type="ECO:0000256" key="9">
    <source>
        <dbReference type="ARBA" id="ARBA00022956"/>
    </source>
</evidence>
<evidence type="ECO:0000259" key="15">
    <source>
        <dbReference type="Pfam" id="PF00556"/>
    </source>
</evidence>
<comment type="function">
    <text evidence="1">Antenna complexes are light-harvesting systems, which transfer the excitation energy to the reaction centers.</text>
</comment>
<dbReference type="SUPFAM" id="SSF56918">
    <property type="entry name" value="Light-harvesting complex subunits"/>
    <property type="match status" value="1"/>
</dbReference>
<evidence type="ECO:0000256" key="4">
    <source>
        <dbReference type="ARBA" id="ARBA00022494"/>
    </source>
</evidence>
<keyword evidence="13" id="KW-0437">Light-harvesting polypeptide</keyword>
<evidence type="ECO:0000256" key="3">
    <source>
        <dbReference type="ARBA" id="ARBA00022475"/>
    </source>
</evidence>
<name>A0ABV4BHH9_9GAMM</name>
<dbReference type="EMBL" id="JBDKXB010000035">
    <property type="protein sequence ID" value="MEY6433976.1"/>
    <property type="molecule type" value="Genomic_DNA"/>
</dbReference>
<dbReference type="InterPro" id="IPR000066">
    <property type="entry name" value="Antenna_a/b"/>
</dbReference>
<dbReference type="Gene3D" id="4.10.220.20">
    <property type="entry name" value="Light-harvesting complex"/>
    <property type="match status" value="1"/>
</dbReference>
<keyword evidence="8" id="KW-0460">Magnesium</keyword>
<keyword evidence="5" id="KW-0042">Antenna complex</keyword>
<dbReference type="PROSITE" id="PS00968">
    <property type="entry name" value="ANTENNA_COMP_ALPHA"/>
    <property type="match status" value="1"/>
</dbReference>
<evidence type="ECO:0000256" key="6">
    <source>
        <dbReference type="ARBA" id="ARBA00022692"/>
    </source>
</evidence>
<dbReference type="NCBIfam" id="NF040861">
    <property type="entry name" value="pufA_517_ASD"/>
    <property type="match status" value="1"/>
</dbReference>
<evidence type="ECO:0000256" key="10">
    <source>
        <dbReference type="ARBA" id="ARBA00022989"/>
    </source>
</evidence>
<dbReference type="InterPro" id="IPR035889">
    <property type="entry name" value="Light-harvesting_complex"/>
</dbReference>
<dbReference type="Pfam" id="PF00556">
    <property type="entry name" value="LHC"/>
    <property type="match status" value="1"/>
</dbReference>
<gene>
    <name evidence="16" type="primary">pufA</name>
    <name evidence="16" type="ORF">ABC977_16345</name>
</gene>
<evidence type="ECO:0000313" key="17">
    <source>
        <dbReference type="Proteomes" id="UP001564408"/>
    </source>
</evidence>
<comment type="subcellular location">
    <subcellularLocation>
        <location evidence="2">Cell membrane</location>
        <topology evidence="2">Single-pass type II membrane protein</topology>
    </subcellularLocation>
</comment>
<evidence type="ECO:0000256" key="7">
    <source>
        <dbReference type="ARBA" id="ARBA00022723"/>
    </source>
</evidence>
<dbReference type="InterPro" id="IPR002361">
    <property type="entry name" value="Antenna_alpha_CS"/>
</dbReference>
<feature type="domain" description="Antenna complex alpha/beta subunit" evidence="15">
    <location>
        <begin position="1"/>
        <end position="41"/>
    </location>
</feature>
<proteinExistence type="predicted"/>
<keyword evidence="3" id="KW-1003">Cell membrane</keyword>
<evidence type="ECO:0000313" key="16">
    <source>
        <dbReference type="EMBL" id="MEY6433976.1"/>
    </source>
</evidence>
<keyword evidence="12 14" id="KW-0472">Membrane</keyword>
<evidence type="ECO:0000256" key="5">
    <source>
        <dbReference type="ARBA" id="ARBA00022549"/>
    </source>
</evidence>
<evidence type="ECO:0000256" key="1">
    <source>
        <dbReference type="ARBA" id="ARBA00002455"/>
    </source>
</evidence>
<evidence type="ECO:0000256" key="14">
    <source>
        <dbReference type="SAM" id="Phobius"/>
    </source>
</evidence>
<keyword evidence="4" id="KW-0148">Chlorophyll</keyword>
<protein>
    <submittedName>
        <fullName evidence="16">Light-harvesting antenna LH1, alpha subunit</fullName>
    </submittedName>
</protein>
<keyword evidence="11" id="KW-0157">Chromophore</keyword>
<dbReference type="RefSeq" id="WP_369668361.1">
    <property type="nucleotide sequence ID" value="NZ_JBDKXB010000035.1"/>
</dbReference>
<keyword evidence="17" id="KW-1185">Reference proteome</keyword>
<accession>A0ABV4BHH9</accession>
<keyword evidence="7" id="KW-0479">Metal-binding</keyword>
<keyword evidence="9" id="KW-0076">Bacteriochlorophyll</keyword>
<evidence type="ECO:0000256" key="2">
    <source>
        <dbReference type="ARBA" id="ARBA00004401"/>
    </source>
</evidence>
<keyword evidence="6 14" id="KW-0812">Transmembrane</keyword>
<evidence type="ECO:0000256" key="13">
    <source>
        <dbReference type="ARBA" id="ARBA00023243"/>
    </source>
</evidence>
<keyword evidence="10 14" id="KW-1133">Transmembrane helix</keyword>
<comment type="caution">
    <text evidence="16">The sequence shown here is derived from an EMBL/GenBank/DDBJ whole genome shotgun (WGS) entry which is preliminary data.</text>
</comment>
<dbReference type="PRINTS" id="PR00673">
    <property type="entry name" value="LIGHTHARVSTA"/>
</dbReference>
<evidence type="ECO:0000256" key="8">
    <source>
        <dbReference type="ARBA" id="ARBA00022842"/>
    </source>
</evidence>